<protein>
    <submittedName>
        <fullName evidence="1">Uncharacterized protein</fullName>
    </submittedName>
</protein>
<sequence length="112" mass="12788">MATVQHQLEQLHGRLNRAGVPPDGCYKRNTVWYPLVSYINTIIALYLSDNYDVIPVFVMRATNTHADIAKEHKHVYLDLVAEYLHLIVTHLRETGFTEEQLAPYVSGVHGDN</sequence>
<gene>
    <name evidence="1" type="ORF">FF011L_12410</name>
</gene>
<dbReference type="Proteomes" id="UP000320672">
    <property type="component" value="Chromosome"/>
</dbReference>
<name>A0A517MCD2_9BACT</name>
<dbReference type="AlphaFoldDB" id="A0A517MCD2"/>
<dbReference type="EMBL" id="CP036262">
    <property type="protein sequence ID" value="QDS92496.1"/>
    <property type="molecule type" value="Genomic_DNA"/>
</dbReference>
<keyword evidence="2" id="KW-1185">Reference proteome</keyword>
<dbReference type="RefSeq" id="WP_145350738.1">
    <property type="nucleotide sequence ID" value="NZ_CP036262.1"/>
</dbReference>
<organism evidence="1 2">
    <name type="scientific">Roseimaritima multifibrata</name>
    <dbReference type="NCBI Taxonomy" id="1930274"/>
    <lineage>
        <taxon>Bacteria</taxon>
        <taxon>Pseudomonadati</taxon>
        <taxon>Planctomycetota</taxon>
        <taxon>Planctomycetia</taxon>
        <taxon>Pirellulales</taxon>
        <taxon>Pirellulaceae</taxon>
        <taxon>Roseimaritima</taxon>
    </lineage>
</organism>
<accession>A0A517MCD2</accession>
<dbReference type="KEGG" id="rml:FF011L_12410"/>
<reference evidence="1 2" key="1">
    <citation type="submission" date="2019-02" db="EMBL/GenBank/DDBJ databases">
        <title>Deep-cultivation of Planctomycetes and their phenomic and genomic characterization uncovers novel biology.</title>
        <authorList>
            <person name="Wiegand S."/>
            <person name="Jogler M."/>
            <person name="Boedeker C."/>
            <person name="Pinto D."/>
            <person name="Vollmers J."/>
            <person name="Rivas-Marin E."/>
            <person name="Kohn T."/>
            <person name="Peeters S.H."/>
            <person name="Heuer A."/>
            <person name="Rast P."/>
            <person name="Oberbeckmann S."/>
            <person name="Bunk B."/>
            <person name="Jeske O."/>
            <person name="Meyerdierks A."/>
            <person name="Storesund J.E."/>
            <person name="Kallscheuer N."/>
            <person name="Luecker S."/>
            <person name="Lage O.M."/>
            <person name="Pohl T."/>
            <person name="Merkel B.J."/>
            <person name="Hornburger P."/>
            <person name="Mueller R.-W."/>
            <person name="Bruemmer F."/>
            <person name="Labrenz M."/>
            <person name="Spormann A.M."/>
            <person name="Op den Camp H."/>
            <person name="Overmann J."/>
            <person name="Amann R."/>
            <person name="Jetten M.S.M."/>
            <person name="Mascher T."/>
            <person name="Medema M.H."/>
            <person name="Devos D.P."/>
            <person name="Kaster A.-K."/>
            <person name="Ovreas L."/>
            <person name="Rohde M."/>
            <person name="Galperin M.Y."/>
            <person name="Jogler C."/>
        </authorList>
    </citation>
    <scope>NUCLEOTIDE SEQUENCE [LARGE SCALE GENOMIC DNA]</scope>
    <source>
        <strain evidence="1 2">FF011L</strain>
    </source>
</reference>
<dbReference type="OrthoDB" id="7067294at2"/>
<proteinExistence type="predicted"/>
<evidence type="ECO:0000313" key="1">
    <source>
        <dbReference type="EMBL" id="QDS92496.1"/>
    </source>
</evidence>
<evidence type="ECO:0000313" key="2">
    <source>
        <dbReference type="Proteomes" id="UP000320672"/>
    </source>
</evidence>